<feature type="compositionally biased region" description="Acidic residues" evidence="7">
    <location>
        <begin position="424"/>
        <end position="436"/>
    </location>
</feature>
<feature type="binding site" evidence="4">
    <location>
        <position position="144"/>
    </location>
    <ligand>
        <name>GTP</name>
        <dbReference type="ChEBI" id="CHEBI:37565"/>
    </ligand>
</feature>
<keyword evidence="4 6" id="KW-0131">Cell cycle</keyword>
<keyword evidence="4" id="KW-0963">Cytoplasm</keyword>
<comment type="subunit">
    <text evidence="4">Homodimer. Polymerizes to form a dynamic ring structure in a strictly GTP-dependent manner. Interacts directly with several other division proteins.</text>
</comment>
<dbReference type="GO" id="GO:0043093">
    <property type="term" value="P:FtsZ-dependent cytokinesis"/>
    <property type="evidence" value="ECO:0007669"/>
    <property type="project" value="UniProtKB-UniRule"/>
</dbReference>
<dbReference type="InterPro" id="IPR037103">
    <property type="entry name" value="Tubulin/FtsZ-like_C"/>
</dbReference>
<dbReference type="GO" id="GO:0000917">
    <property type="term" value="P:division septum assembly"/>
    <property type="evidence" value="ECO:0007669"/>
    <property type="project" value="UniProtKB-KW"/>
</dbReference>
<evidence type="ECO:0000259" key="8">
    <source>
        <dbReference type="SMART" id="SM00864"/>
    </source>
</evidence>
<comment type="caution">
    <text evidence="4">Lacks conserved residue(s) required for the propagation of feature annotation.</text>
</comment>
<protein>
    <recommendedName>
        <fullName evidence="4 5">Cell division protein FtsZ</fullName>
    </recommendedName>
</protein>
<dbReference type="GO" id="GO:0005525">
    <property type="term" value="F:GTP binding"/>
    <property type="evidence" value="ECO:0007669"/>
    <property type="project" value="UniProtKB-UniRule"/>
</dbReference>
<keyword evidence="2 4" id="KW-0547">Nucleotide-binding</keyword>
<dbReference type="EMBL" id="JAHJDP010000107">
    <property type="protein sequence ID" value="MBU2692961.1"/>
    <property type="molecule type" value="Genomic_DNA"/>
</dbReference>
<dbReference type="InterPro" id="IPR036525">
    <property type="entry name" value="Tubulin/FtsZ_GTPase_sf"/>
</dbReference>
<comment type="similarity">
    <text evidence="1 4 6">Belongs to the FtsZ family.</text>
</comment>
<evidence type="ECO:0000256" key="2">
    <source>
        <dbReference type="ARBA" id="ARBA00022741"/>
    </source>
</evidence>
<dbReference type="InterPro" id="IPR045061">
    <property type="entry name" value="FtsZ/CetZ"/>
</dbReference>
<dbReference type="InterPro" id="IPR000158">
    <property type="entry name" value="Cell_div_FtsZ"/>
</dbReference>
<feature type="binding site" evidence="4">
    <location>
        <begin position="109"/>
        <end position="111"/>
    </location>
    <ligand>
        <name>GTP</name>
        <dbReference type="ChEBI" id="CHEBI:37565"/>
    </ligand>
</feature>
<evidence type="ECO:0000313" key="10">
    <source>
        <dbReference type="EMBL" id="MBU2692961.1"/>
    </source>
</evidence>
<dbReference type="CDD" id="cd02201">
    <property type="entry name" value="FtsZ_type1"/>
    <property type="match status" value="1"/>
</dbReference>
<keyword evidence="3 4" id="KW-0342">GTP-binding</keyword>
<evidence type="ECO:0000256" key="4">
    <source>
        <dbReference type="HAMAP-Rule" id="MF_00909"/>
    </source>
</evidence>
<dbReference type="Proteomes" id="UP000777784">
    <property type="component" value="Unassembled WGS sequence"/>
</dbReference>
<dbReference type="HAMAP" id="MF_00909">
    <property type="entry name" value="FtsZ"/>
    <property type="match status" value="1"/>
</dbReference>
<dbReference type="InterPro" id="IPR008280">
    <property type="entry name" value="Tub_FtsZ_C"/>
</dbReference>
<dbReference type="FunFam" id="3.40.50.1440:FF:000001">
    <property type="entry name" value="Cell division protein FtsZ"/>
    <property type="match status" value="1"/>
</dbReference>
<feature type="binding site" evidence="4">
    <location>
        <position position="140"/>
    </location>
    <ligand>
        <name>GTP</name>
        <dbReference type="ChEBI" id="CHEBI:37565"/>
    </ligand>
</feature>
<dbReference type="SUPFAM" id="SSF55307">
    <property type="entry name" value="Tubulin C-terminal domain-like"/>
    <property type="match status" value="1"/>
</dbReference>
<comment type="subcellular location">
    <subcellularLocation>
        <location evidence="4">Cytoplasm</location>
    </subcellularLocation>
    <text evidence="4">Assembles at midcell at the inner surface of the cytoplasmic membrane.</text>
</comment>
<evidence type="ECO:0000256" key="3">
    <source>
        <dbReference type="ARBA" id="ARBA00023134"/>
    </source>
</evidence>
<evidence type="ECO:0000313" key="11">
    <source>
        <dbReference type="Proteomes" id="UP000777784"/>
    </source>
</evidence>
<dbReference type="PRINTS" id="PR00423">
    <property type="entry name" value="CELLDVISFTSZ"/>
</dbReference>
<dbReference type="NCBIfam" id="TIGR00065">
    <property type="entry name" value="ftsZ"/>
    <property type="match status" value="1"/>
</dbReference>
<dbReference type="GO" id="GO:0032153">
    <property type="term" value="C:cell division site"/>
    <property type="evidence" value="ECO:0007669"/>
    <property type="project" value="UniProtKB-UniRule"/>
</dbReference>
<dbReference type="PROSITE" id="PS01134">
    <property type="entry name" value="FTSZ_1"/>
    <property type="match status" value="1"/>
</dbReference>
<dbReference type="Pfam" id="PF12327">
    <property type="entry name" value="FtsZ_C"/>
    <property type="match status" value="1"/>
</dbReference>
<proteinExistence type="inferred from homology"/>
<evidence type="ECO:0000256" key="7">
    <source>
        <dbReference type="SAM" id="MobiDB-lite"/>
    </source>
</evidence>
<feature type="domain" description="Tubulin/FtsZ GTPase" evidence="8">
    <location>
        <begin position="14"/>
        <end position="206"/>
    </location>
</feature>
<dbReference type="Gene3D" id="3.40.50.1440">
    <property type="entry name" value="Tubulin/FtsZ, GTPase domain"/>
    <property type="match status" value="1"/>
</dbReference>
<dbReference type="AlphaFoldDB" id="A0A948RYX5"/>
<reference evidence="10" key="1">
    <citation type="submission" date="2021-05" db="EMBL/GenBank/DDBJ databases">
        <title>Energy efficiency and biological interactions define the core microbiome of deep oligotrophic groundwater.</title>
        <authorList>
            <person name="Mehrshad M."/>
            <person name="Lopez-Fernandez M."/>
            <person name="Bell E."/>
            <person name="Bernier-Latmani R."/>
            <person name="Bertilsson S."/>
            <person name="Dopson M."/>
        </authorList>
    </citation>
    <scope>NUCLEOTIDE SEQUENCE</scope>
    <source>
        <strain evidence="10">Modern_marine.mb.64</strain>
    </source>
</reference>
<evidence type="ECO:0000256" key="1">
    <source>
        <dbReference type="ARBA" id="ARBA00009690"/>
    </source>
</evidence>
<feature type="domain" description="Tubulin/FtsZ 2-layer sandwich" evidence="9">
    <location>
        <begin position="208"/>
        <end position="326"/>
    </location>
</feature>
<comment type="caution">
    <text evidence="10">The sequence shown here is derived from an EMBL/GenBank/DDBJ whole genome shotgun (WGS) entry which is preliminary data.</text>
</comment>
<dbReference type="Pfam" id="PF00091">
    <property type="entry name" value="Tubulin"/>
    <property type="match status" value="1"/>
</dbReference>
<dbReference type="InterPro" id="IPR024757">
    <property type="entry name" value="FtsZ_C"/>
</dbReference>
<comment type="function">
    <text evidence="4 6">Essential cell division protein that forms a contractile ring structure (Z ring) at the future cell division site. The regulation of the ring assembly controls the timing and the location of cell division. One of the functions of the FtsZ ring is to recruit other cell division proteins to the septum to produce a new cell wall between the dividing cells. Binds GTP and shows GTPase activity.</text>
</comment>
<evidence type="ECO:0000256" key="5">
    <source>
        <dbReference type="NCBIfam" id="TIGR00065"/>
    </source>
</evidence>
<dbReference type="GO" id="GO:0051258">
    <property type="term" value="P:protein polymerization"/>
    <property type="evidence" value="ECO:0007669"/>
    <property type="project" value="UniProtKB-UniRule"/>
</dbReference>
<dbReference type="GO" id="GO:0005737">
    <property type="term" value="C:cytoplasm"/>
    <property type="evidence" value="ECO:0007669"/>
    <property type="project" value="UniProtKB-SubCell"/>
</dbReference>
<gene>
    <name evidence="4 10" type="primary">ftsZ</name>
    <name evidence="10" type="ORF">KJ970_18745</name>
</gene>
<dbReference type="PANTHER" id="PTHR30314:SF3">
    <property type="entry name" value="MITOCHONDRIAL DIVISION PROTEIN FSZA"/>
    <property type="match status" value="1"/>
</dbReference>
<keyword evidence="4 6" id="KW-0717">Septation</keyword>
<dbReference type="Gene3D" id="3.30.1330.20">
    <property type="entry name" value="Tubulin/FtsZ, C-terminal domain"/>
    <property type="match status" value="1"/>
</dbReference>
<keyword evidence="4 6" id="KW-0132">Cell division</keyword>
<evidence type="ECO:0000256" key="6">
    <source>
        <dbReference type="RuleBase" id="RU000631"/>
    </source>
</evidence>
<dbReference type="PROSITE" id="PS01135">
    <property type="entry name" value="FTSZ_2"/>
    <property type="match status" value="1"/>
</dbReference>
<feature type="region of interest" description="Disordered" evidence="7">
    <location>
        <begin position="380"/>
        <end position="459"/>
    </location>
</feature>
<dbReference type="PANTHER" id="PTHR30314">
    <property type="entry name" value="CELL DIVISION PROTEIN FTSZ-RELATED"/>
    <property type="match status" value="1"/>
</dbReference>
<dbReference type="InterPro" id="IPR018316">
    <property type="entry name" value="Tubulin/FtsZ_2-layer-sand-dom"/>
</dbReference>
<feature type="compositionally biased region" description="Polar residues" evidence="7">
    <location>
        <begin position="386"/>
        <end position="398"/>
    </location>
</feature>
<dbReference type="SUPFAM" id="SSF52490">
    <property type="entry name" value="Tubulin nucleotide-binding domain-like"/>
    <property type="match status" value="1"/>
</dbReference>
<dbReference type="SMART" id="SM00864">
    <property type="entry name" value="Tubulin"/>
    <property type="match status" value="1"/>
</dbReference>
<dbReference type="InterPro" id="IPR003008">
    <property type="entry name" value="Tubulin_FtsZ_GTPase"/>
</dbReference>
<organism evidence="10 11">
    <name type="scientific">Eiseniibacteriota bacterium</name>
    <dbReference type="NCBI Taxonomy" id="2212470"/>
    <lineage>
        <taxon>Bacteria</taxon>
        <taxon>Candidatus Eiseniibacteriota</taxon>
    </lineage>
</organism>
<accession>A0A948RYX5</accession>
<name>A0A948RYX5_UNCEI</name>
<feature type="binding site" evidence="4">
    <location>
        <position position="188"/>
    </location>
    <ligand>
        <name>GTP</name>
        <dbReference type="ChEBI" id="CHEBI:37565"/>
    </ligand>
</feature>
<dbReference type="InterPro" id="IPR020805">
    <property type="entry name" value="Cell_div_FtsZ_CS"/>
</dbReference>
<dbReference type="SMART" id="SM00865">
    <property type="entry name" value="Tubulin_C"/>
    <property type="match status" value="1"/>
</dbReference>
<evidence type="ECO:0000259" key="9">
    <source>
        <dbReference type="SMART" id="SM00865"/>
    </source>
</evidence>
<sequence length="473" mass="49865">MLIEASDKVLSPARLKVIGVGGCGGNAVGRMILEGLEGLEFLVMNTDLQALEVSVCPAKLQIGVDETRGLGTGGLPERGRKAAEEDAETLEAQIQGVDMLFIAAGMGGGTGTGAAPVLARLAKERDILSVAVVTTPFNFEGQPRTDQAVLGIEKLRESVDTLIVVPNQKLLEILDAKTPLEEAYRAADEVLYQATRGISELITIPGIMNRDFADVRSVMKRGGSALMGIGVASGEGAAKVAAQQAISNRLLEDVSIAGAEAVLVNVAGSQKLSIGELSEAVTLIEETAGRGAHVYLGNVIDPSLEGEVRVTVVATGFGTKQRGITTEINKSNERSENPLEIADPLPGTVGAEMVGAGTMGGEAAGAEAVGFEAMAVDRAADEAAASQDTTPEVDSMSRSWRKGAIDPAPTSLDDLPLWNRKEDDEPLDPQEIEEEAVMPLPLTPVSSAPKEGWDRRPRRRTFDIPAFRRRIAR</sequence>
<dbReference type="GO" id="GO:0003924">
    <property type="term" value="F:GTPase activity"/>
    <property type="evidence" value="ECO:0007669"/>
    <property type="project" value="UniProtKB-UniRule"/>
</dbReference>